<dbReference type="Pfam" id="PF06985">
    <property type="entry name" value="HET"/>
    <property type="match status" value="1"/>
</dbReference>
<dbReference type="InterPro" id="IPR010730">
    <property type="entry name" value="HET"/>
</dbReference>
<sequence length="78" mass="8812">MVRAMVVHKAPELITDRIDSLCIIQNDKYDWISEAERMGDIYENSHVTLMATDSQDGRGGLFPQRATSPPLSRHGGRR</sequence>
<reference evidence="3" key="1">
    <citation type="submission" date="2023-06" db="EMBL/GenBank/DDBJ databases">
        <title>Genome-scale phylogeny and comparative genomics of the fungal order Sordariales.</title>
        <authorList>
            <consortium name="Lawrence Berkeley National Laboratory"/>
            <person name="Hensen N."/>
            <person name="Bonometti L."/>
            <person name="Westerberg I."/>
            <person name="Brannstrom I.O."/>
            <person name="Guillou S."/>
            <person name="Cros-Aarteil S."/>
            <person name="Calhoun S."/>
            <person name="Haridas S."/>
            <person name="Kuo A."/>
            <person name="Mondo S."/>
            <person name="Pangilinan J."/>
            <person name="Riley R."/>
            <person name="LaButti K."/>
            <person name="Andreopoulos B."/>
            <person name="Lipzen A."/>
            <person name="Chen C."/>
            <person name="Yanf M."/>
            <person name="Daum C."/>
            <person name="Ng V."/>
            <person name="Clum A."/>
            <person name="Steindorff A."/>
            <person name="Ohm R."/>
            <person name="Martin F."/>
            <person name="Silar P."/>
            <person name="Natvig D."/>
            <person name="Lalanne C."/>
            <person name="Gautier V."/>
            <person name="Ament-velasquez S.L."/>
            <person name="Kruys A."/>
            <person name="Hutchinson M.I."/>
            <person name="Powell A.J."/>
            <person name="Barry K."/>
            <person name="Miller A.N."/>
            <person name="Grigoriev I.V."/>
            <person name="Debuchy R."/>
            <person name="Gladieux P."/>
            <person name="Thoren M.H."/>
            <person name="Johannesson H."/>
        </authorList>
    </citation>
    <scope>NUCLEOTIDE SEQUENCE</scope>
    <source>
        <strain evidence="3">SMH2392-1A</strain>
    </source>
</reference>
<feature type="domain" description="Heterokaryon incompatibility" evidence="2">
    <location>
        <begin position="18"/>
        <end position="66"/>
    </location>
</feature>
<name>A0AA40E3B8_9PEZI</name>
<evidence type="ECO:0000313" key="4">
    <source>
        <dbReference type="Proteomes" id="UP001172101"/>
    </source>
</evidence>
<evidence type="ECO:0000313" key="3">
    <source>
        <dbReference type="EMBL" id="KAK0723502.1"/>
    </source>
</evidence>
<keyword evidence="4" id="KW-1185">Reference proteome</keyword>
<dbReference type="EMBL" id="JAUIRO010000003">
    <property type="protein sequence ID" value="KAK0723502.1"/>
    <property type="molecule type" value="Genomic_DNA"/>
</dbReference>
<evidence type="ECO:0000256" key="1">
    <source>
        <dbReference type="SAM" id="MobiDB-lite"/>
    </source>
</evidence>
<dbReference type="RefSeq" id="XP_060299426.1">
    <property type="nucleotide sequence ID" value="XM_060441818.1"/>
</dbReference>
<evidence type="ECO:0000259" key="2">
    <source>
        <dbReference type="Pfam" id="PF06985"/>
    </source>
</evidence>
<dbReference type="Proteomes" id="UP001172101">
    <property type="component" value="Unassembled WGS sequence"/>
</dbReference>
<dbReference type="PANTHER" id="PTHR33112">
    <property type="entry name" value="DOMAIN PROTEIN, PUTATIVE-RELATED"/>
    <property type="match status" value="1"/>
</dbReference>
<accession>A0AA40E3B8</accession>
<dbReference type="PANTHER" id="PTHR33112:SF9">
    <property type="entry name" value="HETEROKARYON INCOMPATIBILITY DOMAIN-CONTAINING PROTEIN"/>
    <property type="match status" value="1"/>
</dbReference>
<gene>
    <name evidence="3" type="ORF">B0T26DRAFT_706604</name>
</gene>
<organism evidence="3 4">
    <name type="scientific">Lasiosphaeria miniovina</name>
    <dbReference type="NCBI Taxonomy" id="1954250"/>
    <lineage>
        <taxon>Eukaryota</taxon>
        <taxon>Fungi</taxon>
        <taxon>Dikarya</taxon>
        <taxon>Ascomycota</taxon>
        <taxon>Pezizomycotina</taxon>
        <taxon>Sordariomycetes</taxon>
        <taxon>Sordariomycetidae</taxon>
        <taxon>Sordariales</taxon>
        <taxon>Lasiosphaeriaceae</taxon>
        <taxon>Lasiosphaeria</taxon>
    </lineage>
</organism>
<feature type="region of interest" description="Disordered" evidence="1">
    <location>
        <begin position="53"/>
        <end position="78"/>
    </location>
</feature>
<proteinExistence type="predicted"/>
<comment type="caution">
    <text evidence="3">The sequence shown here is derived from an EMBL/GenBank/DDBJ whole genome shotgun (WGS) entry which is preliminary data.</text>
</comment>
<dbReference type="AlphaFoldDB" id="A0AA40E3B8"/>
<protein>
    <recommendedName>
        <fullName evidence="2">Heterokaryon incompatibility domain-containing protein</fullName>
    </recommendedName>
</protein>
<dbReference type="GeneID" id="85325088"/>